<reference evidence="3" key="1">
    <citation type="submission" date="2025-08" db="UniProtKB">
        <authorList>
            <consortium name="RefSeq"/>
        </authorList>
    </citation>
    <scope>IDENTIFICATION</scope>
    <source>
        <tissue evidence="3">Whole body</tissue>
    </source>
</reference>
<dbReference type="GeneID" id="112692286"/>
<dbReference type="PANTHER" id="PTHR34153">
    <property type="entry name" value="SI:CH211-262H13.3-RELATED-RELATED"/>
    <property type="match status" value="1"/>
</dbReference>
<gene>
    <name evidence="3" type="primary">LOC112692286</name>
</gene>
<evidence type="ECO:0000313" key="2">
    <source>
        <dbReference type="Proteomes" id="UP000694846"/>
    </source>
</evidence>
<dbReference type="OrthoDB" id="6608992at2759"/>
<evidence type="ECO:0000313" key="3">
    <source>
        <dbReference type="RefSeq" id="XP_025422697.1"/>
    </source>
</evidence>
<dbReference type="PANTHER" id="PTHR34153:SF2">
    <property type="entry name" value="SI:CH211-262H13.3-RELATED"/>
    <property type="match status" value="1"/>
</dbReference>
<organism evidence="2 3">
    <name type="scientific">Sipha flava</name>
    <name type="common">yellow sugarcane aphid</name>
    <dbReference type="NCBI Taxonomy" id="143950"/>
    <lineage>
        <taxon>Eukaryota</taxon>
        <taxon>Metazoa</taxon>
        <taxon>Ecdysozoa</taxon>
        <taxon>Arthropoda</taxon>
        <taxon>Hexapoda</taxon>
        <taxon>Insecta</taxon>
        <taxon>Pterygota</taxon>
        <taxon>Neoptera</taxon>
        <taxon>Paraneoptera</taxon>
        <taxon>Hemiptera</taxon>
        <taxon>Sternorrhyncha</taxon>
        <taxon>Aphidomorpha</taxon>
        <taxon>Aphidoidea</taxon>
        <taxon>Aphididae</taxon>
        <taxon>Sipha</taxon>
    </lineage>
</organism>
<sequence length="278" mass="31298">MPVNGNSLPKTDISKKQFTELQVNVTANHQLKIPILSADPNELTPLPSGSNKDHTYSPNRYNQLISPLPTPHYFEPVYEPYVPSSSNNSQYDTCIIDNNISTNQMVSDTLIQIQKELISNKFLLKRLLSKVEVLELNSKNNSNSTTTNNNYIDSSFLSLFPIRNKEEFLSIENKIINEPDFISMLESFIGSIGGCGTKNNITRVLQKLFNDEFAVIATFTGRGKNISVALGSSEIIKLVKKIIKQNSKHVMTDSEYESVVANWLRHGNTRLSRIKCIK</sequence>
<dbReference type="RefSeq" id="XP_025422697.1">
    <property type="nucleotide sequence ID" value="XM_025566912.1"/>
</dbReference>
<keyword evidence="2" id="KW-1185">Reference proteome</keyword>
<accession>A0A8B8GJQ5</accession>
<evidence type="ECO:0000256" key="1">
    <source>
        <dbReference type="SAM" id="MobiDB-lite"/>
    </source>
</evidence>
<feature type="region of interest" description="Disordered" evidence="1">
    <location>
        <begin position="39"/>
        <end position="61"/>
    </location>
</feature>
<protein>
    <submittedName>
        <fullName evidence="3">Uncharacterized protein LOC112692286 isoform X1</fullName>
    </submittedName>
</protein>
<name>A0A8B8GJQ5_9HEMI</name>
<dbReference type="AlphaFoldDB" id="A0A8B8GJQ5"/>
<dbReference type="Proteomes" id="UP000694846">
    <property type="component" value="Unplaced"/>
</dbReference>
<proteinExistence type="predicted"/>